<dbReference type="InterPro" id="IPR013785">
    <property type="entry name" value="Aldolase_TIM"/>
</dbReference>
<dbReference type="InterPro" id="IPR006982">
    <property type="entry name" value="Glu_synth_centr_N"/>
</dbReference>
<dbReference type="InterPro" id="IPR002932">
    <property type="entry name" value="Glu_synthdom"/>
</dbReference>
<dbReference type="GO" id="GO:0006537">
    <property type="term" value="P:glutamate biosynthetic process"/>
    <property type="evidence" value="ECO:0007669"/>
    <property type="project" value="UniProtKB-KW"/>
</dbReference>
<evidence type="ECO:0000259" key="21">
    <source>
        <dbReference type="PROSITE" id="PS51278"/>
    </source>
</evidence>
<evidence type="ECO:0000256" key="8">
    <source>
        <dbReference type="ARBA" id="ARBA00022630"/>
    </source>
</evidence>
<dbReference type="InterPro" id="IPR017932">
    <property type="entry name" value="GATase_2_dom"/>
</dbReference>
<dbReference type="NCBIfam" id="NF008730">
    <property type="entry name" value="PRK11750.1"/>
    <property type="match status" value="1"/>
</dbReference>
<evidence type="ECO:0000256" key="18">
    <source>
        <dbReference type="ARBA" id="ARBA00037928"/>
    </source>
</evidence>
<dbReference type="Pfam" id="PF00310">
    <property type="entry name" value="GATase_2"/>
    <property type="match status" value="1"/>
</dbReference>
<comment type="cofactor">
    <cofactor evidence="2">
        <name>[3Fe-4S] cluster</name>
        <dbReference type="ChEBI" id="CHEBI:21137"/>
    </cofactor>
</comment>
<dbReference type="InterPro" id="IPR029055">
    <property type="entry name" value="Ntn_hydrolases_N"/>
</dbReference>
<keyword evidence="23" id="KW-1185">Reference proteome</keyword>
<name>A0AAV4FQT5_9GAST</name>
<evidence type="ECO:0000256" key="16">
    <source>
        <dbReference type="ARBA" id="ARBA00023164"/>
    </source>
</evidence>
<organism evidence="22 23">
    <name type="scientific">Elysia marginata</name>
    <dbReference type="NCBI Taxonomy" id="1093978"/>
    <lineage>
        <taxon>Eukaryota</taxon>
        <taxon>Metazoa</taxon>
        <taxon>Spiralia</taxon>
        <taxon>Lophotrochozoa</taxon>
        <taxon>Mollusca</taxon>
        <taxon>Gastropoda</taxon>
        <taxon>Heterobranchia</taxon>
        <taxon>Euthyneura</taxon>
        <taxon>Panpulmonata</taxon>
        <taxon>Sacoglossa</taxon>
        <taxon>Placobranchoidea</taxon>
        <taxon>Plakobranchidae</taxon>
        <taxon>Elysia</taxon>
    </lineage>
</organism>
<comment type="pathway">
    <text evidence="5">Nitrogen metabolism.</text>
</comment>
<keyword evidence="16" id="KW-0314">Glutamate biosynthesis</keyword>
<sequence>MNKGLYNSEFEHDSCGAGFICDLNGAKRNDIIHKAIDILIRLEHRGAVSADGKTGDGAGILIEIPHLFFKKVCEFDIPEPKAYAVGMVFLPPKPNQLNYAVEQFEKNITTRGLRVIGWRDVPVDRTYVGKIAAKTEPKIKQVFIDKNRQKLSEFEFSNKLFAARKITEHEILNSNISEKNYFYLPSLSVNTIIYKGLLVPEDINRYYVDLNDKDFTTKLALVHQRFSTNTFPTWDLAQPFRYMCHNGEINTLRGNISQMDTREELFKSDIFGEDIKSMLPIIFRGKSDSASMDMALELLLSTGMSLPQAMMIMVPEAWEKHPTMSEEKKSFYNFFSCIMEPWDGPASIPFTDGNYIGALLDRNGLRPSRYTITKDGLLVMSSEAGVLEIPPENIEMHGRLEPGKMFLVDMNAGRIVNDEEVKNNIINQRPYKKWIHDNLLSLSEIPYTGNPTKIEETDILRRQKVFGYTKEDISTLILPMSEQGKEAVGSMGTDVPLSVFSSKPQLLYNYFKQLFAQVTNPPLDGIREEIVTDISLSIGADSNIFDIKAESCKKLRIENPIISNEDLDKIKFNSHPNFNAYTVPALYQIGSGLNGMEATLEEMIRNVLKAIDKHKNIIIISDRGVDKNFAPVPMLLTCSYLHHSLKRHGKRSKVGIVIESAEPREPHHFAMLFGYGASAINPYLVNETIQQQIEQGHLKIDFHTAVKNFNSAIGKGIVKIMNKIGISTLHSYRGSQIFEALGLRGSFVEKYFTNTVTRISGVGLYEIEKEVFLRHRMAFPNREVEGVLKLNIGGQYRWRRNEEHHMFNPTTVAKLQQAVQQNSYTSYEKYAEMINNQSAQLMTIRGMFEFTEFDPIPIEEVEPWTEIVKRFKTGAMSFGSISKEAHENLAIAMNRLGGKSNSGEGGEDPDRFQKDNNGNLRNSAIKQVASGRFGVSIDYLSNAKEIQIKMAQGAKPGEGGQLPGPKVYPWVAKVRNSTPYVGLISPPPHHDIYSIEDLAQLIYDLKNANREARVNVKLVSEVGVGTVATGVAKAKADVILVSGYDGGTGASPLTSLKHAGLPWELGIAEAQQTLVRNNLRDRIVLECDGQLKTGRDVAIACLLGAEEFGFATAPLVASGCIMMRACHLNTCPVGIATQDPVLRSNFKGTPEHVINFMYFVTQELREIMSKIGFRTINEMVGQSQKLDMKKVIKHYKAKRLDLSKILYKIPTTQNKTLYNTKNQNHGLERVLDLTLVKNAHTAIFRKEPTHLVFPIHNTNRTVGAILSNEINKIHGKNGLPKGTLKIDFYGTSGQSFGAFATKGLELTVYGNCNDYFGKSLSGATLVAKIPEKATFKSEENIIIGNVALYGAVYGEAYINGVAGERFCVRNSGARSVVEGIGDHGCEYMTGGVAVILGKIGRNFAAGMSGGIAYIYSGAGDFDEKNFNMEMIDFEPMTDKDFEQLKTLLEKHLLYTNSNIAKTILSDWEKTSKNFIKIMPTDYKIALERIEKEKTLAVS</sequence>
<dbReference type="FunFam" id="3.20.20.70:FF:000053">
    <property type="entry name" value="Glutamate synthase large subunit"/>
    <property type="match status" value="1"/>
</dbReference>
<dbReference type="SUPFAM" id="SSF56235">
    <property type="entry name" value="N-terminal nucleophile aminohydrolases (Ntn hydrolases)"/>
    <property type="match status" value="1"/>
</dbReference>
<evidence type="ECO:0000256" key="15">
    <source>
        <dbReference type="ARBA" id="ARBA00023014"/>
    </source>
</evidence>
<evidence type="ECO:0000256" key="9">
    <source>
        <dbReference type="ARBA" id="ARBA00022643"/>
    </source>
</evidence>
<dbReference type="InterPro" id="IPR002489">
    <property type="entry name" value="Glu_synth_asu_C"/>
</dbReference>
<dbReference type="Pfam" id="PF01645">
    <property type="entry name" value="Glu_synthase"/>
    <property type="match status" value="1"/>
</dbReference>
<evidence type="ECO:0000256" key="12">
    <source>
        <dbReference type="ARBA" id="ARBA00022962"/>
    </source>
</evidence>
<dbReference type="Gene3D" id="3.60.20.10">
    <property type="entry name" value="Glutamine Phosphoribosylpyrophosphate, subunit 1, domain 1"/>
    <property type="match status" value="1"/>
</dbReference>
<comment type="cofactor">
    <cofactor evidence="3">
        <name>FAD</name>
        <dbReference type="ChEBI" id="CHEBI:57692"/>
    </cofactor>
</comment>
<dbReference type="PANTHER" id="PTHR11938:SF133">
    <property type="entry name" value="GLUTAMATE SYNTHASE (NADH)"/>
    <property type="match status" value="1"/>
</dbReference>
<dbReference type="EMBL" id="BMAT01004542">
    <property type="protein sequence ID" value="GFR75361.1"/>
    <property type="molecule type" value="Genomic_DNA"/>
</dbReference>
<comment type="pathway">
    <text evidence="4">Energy metabolism; nitrogen metabolism.</text>
</comment>
<dbReference type="GO" id="GO:0051538">
    <property type="term" value="F:3 iron, 4 sulfur cluster binding"/>
    <property type="evidence" value="ECO:0007669"/>
    <property type="project" value="UniProtKB-KW"/>
</dbReference>
<evidence type="ECO:0000256" key="5">
    <source>
        <dbReference type="ARBA" id="ARBA00004909"/>
    </source>
</evidence>
<evidence type="ECO:0000256" key="17">
    <source>
        <dbReference type="ARBA" id="ARBA00023291"/>
    </source>
</evidence>
<dbReference type="Pfam" id="PF04898">
    <property type="entry name" value="Glu_syn_central"/>
    <property type="match status" value="1"/>
</dbReference>
<dbReference type="Gene3D" id="2.160.20.60">
    <property type="entry name" value="Glutamate synthase, alpha subunit, C-terminal domain"/>
    <property type="match status" value="1"/>
</dbReference>
<feature type="region of interest" description="Disordered" evidence="20">
    <location>
        <begin position="896"/>
        <end position="919"/>
    </location>
</feature>
<keyword evidence="7" id="KW-0028">Amino-acid biosynthesis</keyword>
<keyword evidence="10" id="KW-0479">Metal-binding</keyword>
<dbReference type="InterPro" id="IPR050711">
    <property type="entry name" value="ET-N_metabolism_enzyme"/>
</dbReference>
<comment type="cofactor">
    <cofactor evidence="1">
        <name>FMN</name>
        <dbReference type="ChEBI" id="CHEBI:58210"/>
    </cofactor>
</comment>
<dbReference type="Gene3D" id="3.20.20.70">
    <property type="entry name" value="Aldolase class I"/>
    <property type="match status" value="2"/>
</dbReference>
<evidence type="ECO:0000256" key="13">
    <source>
        <dbReference type="ARBA" id="ARBA00023002"/>
    </source>
</evidence>
<keyword evidence="13" id="KW-0560">Oxidoreductase</keyword>
<evidence type="ECO:0000313" key="23">
    <source>
        <dbReference type="Proteomes" id="UP000762676"/>
    </source>
</evidence>
<evidence type="ECO:0000256" key="10">
    <source>
        <dbReference type="ARBA" id="ARBA00022723"/>
    </source>
</evidence>
<dbReference type="GO" id="GO:0016041">
    <property type="term" value="F:glutamate synthase (ferredoxin) activity"/>
    <property type="evidence" value="ECO:0007669"/>
    <property type="project" value="UniProtKB-EC"/>
</dbReference>
<dbReference type="FunFam" id="3.60.20.10:FF:000001">
    <property type="entry name" value="Glutamate synthase, large subunit"/>
    <property type="match status" value="1"/>
</dbReference>
<dbReference type="FunFam" id="3.20.20.70:FF:000031">
    <property type="entry name" value="Glutamate synthase 1 [NADH]"/>
    <property type="match status" value="1"/>
</dbReference>
<dbReference type="CDD" id="cd02808">
    <property type="entry name" value="GltS_FMN"/>
    <property type="match status" value="1"/>
</dbReference>
<dbReference type="Pfam" id="PF01493">
    <property type="entry name" value="GXGXG"/>
    <property type="match status" value="1"/>
</dbReference>
<keyword evidence="8" id="KW-0285">Flavoprotein</keyword>
<keyword evidence="14" id="KW-0408">Iron</keyword>
<evidence type="ECO:0000256" key="20">
    <source>
        <dbReference type="SAM" id="MobiDB-lite"/>
    </source>
</evidence>
<protein>
    <recommendedName>
        <fullName evidence="19">glutamate synthase (ferredoxin)</fullName>
        <ecNumber evidence="19">1.4.7.1</ecNumber>
    </recommendedName>
</protein>
<evidence type="ECO:0000256" key="6">
    <source>
        <dbReference type="ARBA" id="ARBA00009716"/>
    </source>
</evidence>
<evidence type="ECO:0000256" key="4">
    <source>
        <dbReference type="ARBA" id="ARBA00004802"/>
    </source>
</evidence>
<comment type="caution">
    <text evidence="22">The sequence shown here is derived from an EMBL/GenBank/DDBJ whole genome shotgun (WGS) entry which is preliminary data.</text>
</comment>
<dbReference type="GO" id="GO:0019676">
    <property type="term" value="P:ammonia assimilation cycle"/>
    <property type="evidence" value="ECO:0007669"/>
    <property type="project" value="TreeGrafter"/>
</dbReference>
<dbReference type="FunFam" id="2.160.20.60:FF:000001">
    <property type="entry name" value="Glutamate synthase, large subunit"/>
    <property type="match status" value="1"/>
</dbReference>
<evidence type="ECO:0000256" key="3">
    <source>
        <dbReference type="ARBA" id="ARBA00001974"/>
    </source>
</evidence>
<evidence type="ECO:0000256" key="14">
    <source>
        <dbReference type="ARBA" id="ARBA00023004"/>
    </source>
</evidence>
<evidence type="ECO:0000256" key="7">
    <source>
        <dbReference type="ARBA" id="ARBA00022605"/>
    </source>
</evidence>
<keyword evidence="11" id="KW-0274">FAD</keyword>
<accession>A0AAV4FQT5</accession>
<comment type="similarity">
    <text evidence="6">Belongs to the glutamate synthase family.</text>
</comment>
<evidence type="ECO:0000256" key="2">
    <source>
        <dbReference type="ARBA" id="ARBA00001927"/>
    </source>
</evidence>
<gene>
    <name evidence="22" type="ORF">ElyMa_002186400</name>
</gene>
<keyword evidence="12" id="KW-0315">Glutamine amidotransferase</keyword>
<dbReference type="GO" id="GO:0046872">
    <property type="term" value="F:metal ion binding"/>
    <property type="evidence" value="ECO:0007669"/>
    <property type="project" value="UniProtKB-KW"/>
</dbReference>
<dbReference type="InterPro" id="IPR036485">
    <property type="entry name" value="Glu_synth_asu_C_sf"/>
</dbReference>
<comment type="pathway">
    <text evidence="18">Amino-acid biosynthesis; L-glutamate biosynthesis via GLT pathway; L-glutamate from 2-oxoglutarate and L-glutamine (ferredoxin route): step 1/1.</text>
</comment>
<dbReference type="CDD" id="cd00982">
    <property type="entry name" value="gltB_C"/>
    <property type="match status" value="1"/>
</dbReference>
<keyword evidence="17" id="KW-0003">3Fe-4S</keyword>
<dbReference type="SUPFAM" id="SSF51395">
    <property type="entry name" value="FMN-linked oxidoreductases"/>
    <property type="match status" value="1"/>
</dbReference>
<dbReference type="CDD" id="cd00713">
    <property type="entry name" value="GltS"/>
    <property type="match status" value="1"/>
</dbReference>
<proteinExistence type="inferred from homology"/>
<evidence type="ECO:0000256" key="19">
    <source>
        <dbReference type="ARBA" id="ARBA00039085"/>
    </source>
</evidence>
<dbReference type="SUPFAM" id="SSF69336">
    <property type="entry name" value="Alpha subunit of glutamate synthase, C-terminal domain"/>
    <property type="match status" value="1"/>
</dbReference>
<dbReference type="Proteomes" id="UP000762676">
    <property type="component" value="Unassembled WGS sequence"/>
</dbReference>
<keyword evidence="9" id="KW-0288">FMN</keyword>
<keyword evidence="15" id="KW-0411">Iron-sulfur</keyword>
<dbReference type="PANTHER" id="PTHR11938">
    <property type="entry name" value="FAD NADPH DEHYDROGENASE/OXIDOREDUCTASE"/>
    <property type="match status" value="1"/>
</dbReference>
<evidence type="ECO:0000256" key="11">
    <source>
        <dbReference type="ARBA" id="ARBA00022827"/>
    </source>
</evidence>
<dbReference type="EC" id="1.4.7.1" evidence="19"/>
<reference evidence="22 23" key="1">
    <citation type="journal article" date="2021" name="Elife">
        <title>Chloroplast acquisition without the gene transfer in kleptoplastic sea slugs, Plakobranchus ocellatus.</title>
        <authorList>
            <person name="Maeda T."/>
            <person name="Takahashi S."/>
            <person name="Yoshida T."/>
            <person name="Shimamura S."/>
            <person name="Takaki Y."/>
            <person name="Nagai Y."/>
            <person name="Toyoda A."/>
            <person name="Suzuki Y."/>
            <person name="Arimoto A."/>
            <person name="Ishii H."/>
            <person name="Satoh N."/>
            <person name="Nishiyama T."/>
            <person name="Hasebe M."/>
            <person name="Maruyama T."/>
            <person name="Minagawa J."/>
            <person name="Obokata J."/>
            <person name="Shigenobu S."/>
        </authorList>
    </citation>
    <scope>NUCLEOTIDE SEQUENCE [LARGE SCALE GENOMIC DNA]</scope>
</reference>
<evidence type="ECO:0000313" key="22">
    <source>
        <dbReference type="EMBL" id="GFR75361.1"/>
    </source>
</evidence>
<evidence type="ECO:0000256" key="1">
    <source>
        <dbReference type="ARBA" id="ARBA00001917"/>
    </source>
</evidence>
<dbReference type="PROSITE" id="PS51278">
    <property type="entry name" value="GATASE_TYPE_2"/>
    <property type="match status" value="1"/>
</dbReference>
<feature type="domain" description="Glutamine amidotransferase type-2" evidence="21">
    <location>
        <begin position="15"/>
        <end position="411"/>
    </location>
</feature>